<evidence type="ECO:0000313" key="3">
    <source>
        <dbReference type="Proteomes" id="UP000192726"/>
    </source>
</evidence>
<organism evidence="2 3">
    <name type="scientific">Streptomyces gilvosporeus</name>
    <dbReference type="NCBI Taxonomy" id="553510"/>
    <lineage>
        <taxon>Bacteria</taxon>
        <taxon>Bacillati</taxon>
        <taxon>Actinomycetota</taxon>
        <taxon>Actinomycetes</taxon>
        <taxon>Kitasatosporales</taxon>
        <taxon>Streptomycetaceae</taxon>
        <taxon>Streptomyces</taxon>
    </lineage>
</organism>
<sequence>MITVATASVQQPITLVGKRITGADKAVTTEPIYRPAPHQHQPDADDRQSGDPTNAEVDTGLAKLDLAGYCPLRLRRADQAGDANCDTSTFS</sequence>
<accession>A0A1V0TZ32</accession>
<gene>
    <name evidence="2" type="ORF">B1H19_32255</name>
</gene>
<evidence type="ECO:0000256" key="1">
    <source>
        <dbReference type="SAM" id="MobiDB-lite"/>
    </source>
</evidence>
<dbReference type="Proteomes" id="UP000192726">
    <property type="component" value="Chromosome"/>
</dbReference>
<feature type="region of interest" description="Disordered" evidence="1">
    <location>
        <begin position="26"/>
        <end position="60"/>
    </location>
</feature>
<dbReference type="KEGG" id="sgv:B1H19_32255"/>
<proteinExistence type="predicted"/>
<keyword evidence="3" id="KW-1185">Reference proteome</keyword>
<dbReference type="AlphaFoldDB" id="A0A1V0TZ32"/>
<evidence type="ECO:0000313" key="2">
    <source>
        <dbReference type="EMBL" id="ARF58239.1"/>
    </source>
</evidence>
<reference evidence="2 3" key="1">
    <citation type="submission" date="2017-04" db="EMBL/GenBank/DDBJ databases">
        <title>Complete Genome Sequence of Streptomyces gilvosporeus F607, a Capable Producer of Natamycin.</title>
        <authorList>
            <person name="Zong G."/>
            <person name="Zhong C."/>
            <person name="Fu J."/>
            <person name="Qin R."/>
            <person name="Cao G."/>
        </authorList>
    </citation>
    <scope>NUCLEOTIDE SEQUENCE [LARGE SCALE GENOMIC DNA]</scope>
    <source>
        <strain evidence="2 3">F607</strain>
    </source>
</reference>
<protein>
    <submittedName>
        <fullName evidence="2">Uncharacterized protein</fullName>
    </submittedName>
</protein>
<dbReference type="EMBL" id="CP020569">
    <property type="protein sequence ID" value="ARF58239.1"/>
    <property type="molecule type" value="Genomic_DNA"/>
</dbReference>
<feature type="compositionally biased region" description="Basic and acidic residues" evidence="1">
    <location>
        <begin position="40"/>
        <end position="49"/>
    </location>
</feature>
<name>A0A1V0TZ32_9ACTN</name>